<evidence type="ECO:0000313" key="3">
    <source>
        <dbReference type="Proteomes" id="UP000799291"/>
    </source>
</evidence>
<name>A0A6G1J8L8_9PLEO</name>
<dbReference type="GO" id="GO:0005634">
    <property type="term" value="C:nucleus"/>
    <property type="evidence" value="ECO:0007669"/>
    <property type="project" value="TreeGrafter"/>
</dbReference>
<evidence type="ECO:0000313" key="2">
    <source>
        <dbReference type="EMBL" id="KAF2686872.1"/>
    </source>
</evidence>
<dbReference type="AlphaFoldDB" id="A0A6G1J8L8"/>
<dbReference type="PANTHER" id="PTHR42695">
    <property type="entry name" value="GLUTAMINE AMIDOTRANSFERASE YLR126C-RELATED"/>
    <property type="match status" value="1"/>
</dbReference>
<sequence length="291" mass="32687">MPPKVRIAMLNADTPVPNVLSAWDTYGNMFHDLLVAAASRIAPDVEIQSINYDTQRLEYPRSLDEIDVILVTGSASSSYDDKVWIKRLDQFLIDVYTHHPRIKIFGSCFGHQLVCECLLRDYGVRVEKDPKGWELGVKEIKLNETFRKRLGKSAKSFLKTDRNTETPENLRVQFVHADHVMIPSPDALPSSWVAVGTTSHCAVQGVYEPGRVFTLQGHFEFNRFVNTEIMKVFGATWEPQLLQETFEAIDADDDAEVAAEMVLQFLLEKEELAGSGAHQVLGGLLTPPLAE</sequence>
<keyword evidence="3" id="KW-1185">Reference proteome</keyword>
<dbReference type="PANTHER" id="PTHR42695:SF6">
    <property type="entry name" value="GLUTAMINE AMIDOTRANSFERASE DOMAIN-CONTAINING PROTEIN"/>
    <property type="match status" value="1"/>
</dbReference>
<organism evidence="2 3">
    <name type="scientific">Lentithecium fluviatile CBS 122367</name>
    <dbReference type="NCBI Taxonomy" id="1168545"/>
    <lineage>
        <taxon>Eukaryota</taxon>
        <taxon>Fungi</taxon>
        <taxon>Dikarya</taxon>
        <taxon>Ascomycota</taxon>
        <taxon>Pezizomycotina</taxon>
        <taxon>Dothideomycetes</taxon>
        <taxon>Pleosporomycetidae</taxon>
        <taxon>Pleosporales</taxon>
        <taxon>Massarineae</taxon>
        <taxon>Lentitheciaceae</taxon>
        <taxon>Lentithecium</taxon>
    </lineage>
</organism>
<dbReference type="PROSITE" id="PS51273">
    <property type="entry name" value="GATASE_TYPE_1"/>
    <property type="match status" value="1"/>
</dbReference>
<accession>A0A6G1J8L8</accession>
<dbReference type="GO" id="GO:0005829">
    <property type="term" value="C:cytosol"/>
    <property type="evidence" value="ECO:0007669"/>
    <property type="project" value="TreeGrafter"/>
</dbReference>
<reference evidence="2" key="1">
    <citation type="journal article" date="2020" name="Stud. Mycol.">
        <title>101 Dothideomycetes genomes: a test case for predicting lifestyles and emergence of pathogens.</title>
        <authorList>
            <person name="Haridas S."/>
            <person name="Albert R."/>
            <person name="Binder M."/>
            <person name="Bloem J."/>
            <person name="Labutti K."/>
            <person name="Salamov A."/>
            <person name="Andreopoulos B."/>
            <person name="Baker S."/>
            <person name="Barry K."/>
            <person name="Bills G."/>
            <person name="Bluhm B."/>
            <person name="Cannon C."/>
            <person name="Castanera R."/>
            <person name="Culley D."/>
            <person name="Daum C."/>
            <person name="Ezra D."/>
            <person name="Gonzalez J."/>
            <person name="Henrissat B."/>
            <person name="Kuo A."/>
            <person name="Liang C."/>
            <person name="Lipzen A."/>
            <person name="Lutzoni F."/>
            <person name="Magnuson J."/>
            <person name="Mondo S."/>
            <person name="Nolan M."/>
            <person name="Ohm R."/>
            <person name="Pangilinan J."/>
            <person name="Park H.-J."/>
            <person name="Ramirez L."/>
            <person name="Alfaro M."/>
            <person name="Sun H."/>
            <person name="Tritt A."/>
            <person name="Yoshinaga Y."/>
            <person name="Zwiers L.-H."/>
            <person name="Turgeon B."/>
            <person name="Goodwin S."/>
            <person name="Spatafora J."/>
            <person name="Crous P."/>
            <person name="Grigoriev I."/>
        </authorList>
    </citation>
    <scope>NUCLEOTIDE SEQUENCE</scope>
    <source>
        <strain evidence="2">CBS 122367</strain>
    </source>
</reference>
<keyword evidence="2" id="KW-0315">Glutamine amidotransferase</keyword>
<evidence type="ECO:0000259" key="1">
    <source>
        <dbReference type="Pfam" id="PF00117"/>
    </source>
</evidence>
<dbReference type="Pfam" id="PF00117">
    <property type="entry name" value="GATase"/>
    <property type="match status" value="1"/>
</dbReference>
<dbReference type="InterPro" id="IPR044992">
    <property type="entry name" value="ChyE-like"/>
</dbReference>
<dbReference type="InterPro" id="IPR029062">
    <property type="entry name" value="Class_I_gatase-like"/>
</dbReference>
<dbReference type="Gene3D" id="3.40.50.880">
    <property type="match status" value="1"/>
</dbReference>
<protein>
    <submittedName>
        <fullName evidence="2">Class I glutamine amidotransferase-like protein</fullName>
    </submittedName>
</protein>
<dbReference type="SUPFAM" id="SSF52317">
    <property type="entry name" value="Class I glutamine amidotransferase-like"/>
    <property type="match status" value="1"/>
</dbReference>
<dbReference type="InterPro" id="IPR017926">
    <property type="entry name" value="GATASE"/>
</dbReference>
<gene>
    <name evidence="2" type="ORF">K458DRAFT_441574</name>
</gene>
<dbReference type="GO" id="GO:0016740">
    <property type="term" value="F:transferase activity"/>
    <property type="evidence" value="ECO:0007669"/>
    <property type="project" value="UniProtKB-KW"/>
</dbReference>
<proteinExistence type="predicted"/>
<dbReference type="CDD" id="cd01741">
    <property type="entry name" value="GATase1_1"/>
    <property type="match status" value="1"/>
</dbReference>
<feature type="domain" description="Glutamine amidotransferase" evidence="1">
    <location>
        <begin position="30"/>
        <end position="222"/>
    </location>
</feature>
<dbReference type="Proteomes" id="UP000799291">
    <property type="component" value="Unassembled WGS sequence"/>
</dbReference>
<dbReference type="OrthoDB" id="1669814at2759"/>
<dbReference type="EMBL" id="MU005576">
    <property type="protein sequence ID" value="KAF2686872.1"/>
    <property type="molecule type" value="Genomic_DNA"/>
</dbReference>
<keyword evidence="2" id="KW-0808">Transferase</keyword>